<dbReference type="EMBL" id="QZVT01000004">
    <property type="protein sequence ID" value="RJT79990.1"/>
    <property type="molecule type" value="Genomic_DNA"/>
</dbReference>
<gene>
    <name evidence="1" type="ORF">D6T63_08880</name>
</gene>
<proteinExistence type="predicted"/>
<reference evidence="1 2" key="1">
    <citation type="submission" date="2018-09" db="EMBL/GenBank/DDBJ databases">
        <title>Novel species of Arthrobacter.</title>
        <authorList>
            <person name="Liu Q."/>
            <person name="Xin Y.-H."/>
        </authorList>
    </citation>
    <scope>NUCLEOTIDE SEQUENCE [LARGE SCALE GENOMIC DNA]</scope>
    <source>
        <strain evidence="1 2">Hz2</strain>
    </source>
</reference>
<evidence type="ECO:0000313" key="1">
    <source>
        <dbReference type="EMBL" id="RJT79990.1"/>
    </source>
</evidence>
<organism evidence="1 2">
    <name type="scientific">Arthrobacter cheniae</name>
    <dbReference type="NCBI Taxonomy" id="1258888"/>
    <lineage>
        <taxon>Bacteria</taxon>
        <taxon>Bacillati</taxon>
        <taxon>Actinomycetota</taxon>
        <taxon>Actinomycetes</taxon>
        <taxon>Micrococcales</taxon>
        <taxon>Micrococcaceae</taxon>
        <taxon>Arthrobacter</taxon>
    </lineage>
</organism>
<comment type="caution">
    <text evidence="1">The sequence shown here is derived from an EMBL/GenBank/DDBJ whole genome shotgun (WGS) entry which is preliminary data.</text>
</comment>
<evidence type="ECO:0000313" key="2">
    <source>
        <dbReference type="Proteomes" id="UP000272560"/>
    </source>
</evidence>
<protein>
    <submittedName>
        <fullName evidence="1">Uncharacterized protein</fullName>
    </submittedName>
</protein>
<accession>A0A3A5MDV6</accession>
<dbReference type="Proteomes" id="UP000272560">
    <property type="component" value="Unassembled WGS sequence"/>
</dbReference>
<dbReference type="AlphaFoldDB" id="A0A3A5MDV6"/>
<keyword evidence="2" id="KW-1185">Reference proteome</keyword>
<sequence>MTEGGELPHQGGPLLLLLGHEALRAGRRSPGLLARGLCGIGGRLGRLVCLRGILGQGDPRLGRRLGIIQRARAAAREPVEGGGPVHDVVEVAPVEDALDTWVHTAGPVEVACELSDLHLGSGVCACRHRCAVIRLVRCSTALLQDGQGGRVGVLHLEGVELSLL</sequence>
<name>A0A3A5MDV6_9MICC</name>